<organism evidence="1 2">
    <name type="scientific">Xylanibacter rarus</name>
    <dbReference type="NCBI Taxonomy" id="1676614"/>
    <lineage>
        <taxon>Bacteria</taxon>
        <taxon>Pseudomonadati</taxon>
        <taxon>Bacteroidota</taxon>
        <taxon>Bacteroidia</taxon>
        <taxon>Bacteroidales</taxon>
        <taxon>Prevotellaceae</taxon>
        <taxon>Xylanibacter</taxon>
    </lineage>
</organism>
<proteinExistence type="predicted"/>
<dbReference type="InterPro" id="IPR013324">
    <property type="entry name" value="RNA_pol_sigma_r3/r4-like"/>
</dbReference>
<dbReference type="Gene3D" id="1.10.1740.10">
    <property type="match status" value="1"/>
</dbReference>
<reference evidence="1 2" key="1">
    <citation type="submission" date="2015-06" db="EMBL/GenBank/DDBJ databases">
        <title>Prevotella sp. 109, sp. nov., a novel member of the family Prevotellaceae isolated from human faeces.</title>
        <authorList>
            <person name="Shkoporov A.N."/>
            <person name="Chaplin A.V."/>
            <person name="Kafarskaia L.I."/>
            <person name="Efimov B.A."/>
        </authorList>
    </citation>
    <scope>NUCLEOTIDE SEQUENCE [LARGE SCALE GENOMIC DNA]</scope>
    <source>
        <strain evidence="1 2">109</strain>
    </source>
</reference>
<dbReference type="EMBL" id="LFQU01000002">
    <property type="protein sequence ID" value="KOO69506.1"/>
    <property type="molecule type" value="Genomic_DNA"/>
</dbReference>
<sequence length="198" mass="23609">MNITDREVVRALLQRDARVTRDFFYRKCYPLFKSVYDNYHTDCSSCMEFISEIYVHIMTPDKAGGQCKLEGFRYQSTLFTWLKAVCLFYCYKRYERRTKMPTEQISEKFDGQGVRIDTIPASIELDISSLQADDAETILRLMPNRRYSRLIRLRYLCGHTNEETAMMMGMNMNTFYNKHKMAKEQFLKTLRTEEMRHG</sequence>
<dbReference type="RefSeq" id="WP_021854095.1">
    <property type="nucleotide sequence ID" value="NZ_DAWBWQ010000131.1"/>
</dbReference>
<dbReference type="AlphaFoldDB" id="A0A8E1R1E5"/>
<name>A0A8E1R1E5_9BACT</name>
<accession>A0A8E1R1E5</accession>
<evidence type="ECO:0000313" key="2">
    <source>
        <dbReference type="Proteomes" id="UP000036951"/>
    </source>
</evidence>
<protein>
    <recommendedName>
        <fullName evidence="3">Sigma-70 family RNA polymerase sigma factor</fullName>
    </recommendedName>
</protein>
<keyword evidence="2" id="KW-1185">Reference proteome</keyword>
<dbReference type="Proteomes" id="UP000036951">
    <property type="component" value="Unassembled WGS sequence"/>
</dbReference>
<dbReference type="OrthoDB" id="1082244at2"/>
<dbReference type="SUPFAM" id="SSF88659">
    <property type="entry name" value="Sigma3 and sigma4 domains of RNA polymerase sigma factors"/>
    <property type="match status" value="1"/>
</dbReference>
<evidence type="ECO:0008006" key="3">
    <source>
        <dbReference type="Google" id="ProtNLM"/>
    </source>
</evidence>
<comment type="caution">
    <text evidence="1">The sequence shown here is derived from an EMBL/GenBank/DDBJ whole genome shotgun (WGS) entry which is preliminary data.</text>
</comment>
<evidence type="ECO:0000313" key="1">
    <source>
        <dbReference type="EMBL" id="KOO69506.1"/>
    </source>
</evidence>
<gene>
    <name evidence="1" type="ORF">ACU52_02335</name>
</gene>